<keyword evidence="2" id="KW-1185">Reference proteome</keyword>
<dbReference type="EMBL" id="JACRSU010000003">
    <property type="protein sequence ID" value="MBC8541107.1"/>
    <property type="molecule type" value="Genomic_DNA"/>
</dbReference>
<evidence type="ECO:0000313" key="1">
    <source>
        <dbReference type="EMBL" id="MBC8541107.1"/>
    </source>
</evidence>
<dbReference type="AlphaFoldDB" id="A0A926DNU9"/>
<comment type="caution">
    <text evidence="1">The sequence shown here is derived from an EMBL/GenBank/DDBJ whole genome shotgun (WGS) entry which is preliminary data.</text>
</comment>
<protein>
    <recommendedName>
        <fullName evidence="3">ATP-binding protein</fullName>
    </recommendedName>
</protein>
<organism evidence="1 2">
    <name type="scientific">Congzhengia minquanensis</name>
    <dbReference type="NCBI Taxonomy" id="2763657"/>
    <lineage>
        <taxon>Bacteria</taxon>
        <taxon>Bacillati</taxon>
        <taxon>Bacillota</taxon>
        <taxon>Clostridia</taxon>
        <taxon>Eubacteriales</taxon>
        <taxon>Oscillospiraceae</taxon>
        <taxon>Congzhengia</taxon>
    </lineage>
</organism>
<dbReference type="Gene3D" id="3.40.50.300">
    <property type="entry name" value="P-loop containing nucleotide triphosphate hydrolases"/>
    <property type="match status" value="1"/>
</dbReference>
<accession>A0A926DNU9</accession>
<dbReference type="SUPFAM" id="SSF52540">
    <property type="entry name" value="P-loop containing nucleoside triphosphate hydrolases"/>
    <property type="match status" value="1"/>
</dbReference>
<reference evidence="1" key="1">
    <citation type="submission" date="2020-08" db="EMBL/GenBank/DDBJ databases">
        <title>Genome public.</title>
        <authorList>
            <person name="Liu C."/>
            <person name="Sun Q."/>
        </authorList>
    </citation>
    <scope>NUCLEOTIDE SEQUENCE</scope>
    <source>
        <strain evidence="1">H8</strain>
    </source>
</reference>
<dbReference type="Proteomes" id="UP000611762">
    <property type="component" value="Unassembled WGS sequence"/>
</dbReference>
<proteinExistence type="predicted"/>
<dbReference type="InterPro" id="IPR027417">
    <property type="entry name" value="P-loop_NTPase"/>
</dbReference>
<name>A0A926DNU9_9FIRM</name>
<evidence type="ECO:0008006" key="3">
    <source>
        <dbReference type="Google" id="ProtNLM"/>
    </source>
</evidence>
<evidence type="ECO:0000313" key="2">
    <source>
        <dbReference type="Proteomes" id="UP000611762"/>
    </source>
</evidence>
<sequence length="219" mass="24311">MKSNIYIVTGHYGSGKTEFSVNYALSLKKTCEKVFLVDLDIVNPYFRSNDARALLEDAGICVIAPAYAGTNVDIPVLPPEIMRIFEEEDAKIILDVGGDDDGAIALGRYKKYFDESGYELYLVVNTRRPLTSNADEIIQMKEDIEIASRLTVTGLISDTNIAEETTSFIVAEGYEILEDVSRKTGLPIKFVCATEKAAEHLSPEISQKLFPIKCRISKI</sequence>
<gene>
    <name evidence="1" type="ORF">H8698_08995</name>
</gene>
<dbReference type="RefSeq" id="WP_249312948.1">
    <property type="nucleotide sequence ID" value="NZ_JACRSU010000003.1"/>
</dbReference>